<evidence type="ECO:0000256" key="1">
    <source>
        <dbReference type="ARBA" id="ARBA00023015"/>
    </source>
</evidence>
<dbReference type="GO" id="GO:0006355">
    <property type="term" value="P:regulation of DNA-templated transcription"/>
    <property type="evidence" value="ECO:0007669"/>
    <property type="project" value="InterPro"/>
</dbReference>
<keyword evidence="7" id="KW-1185">Reference proteome</keyword>
<dbReference type="InterPro" id="IPR000595">
    <property type="entry name" value="cNMP-bd_dom"/>
</dbReference>
<dbReference type="AlphaFoldDB" id="A0A840I7P5"/>
<dbReference type="SMART" id="SM00419">
    <property type="entry name" value="HTH_CRP"/>
    <property type="match status" value="1"/>
</dbReference>
<proteinExistence type="predicted"/>
<dbReference type="PRINTS" id="PR00034">
    <property type="entry name" value="HTHCRP"/>
</dbReference>
<dbReference type="SUPFAM" id="SSF51206">
    <property type="entry name" value="cAMP-binding domain-like"/>
    <property type="match status" value="1"/>
</dbReference>
<feature type="domain" description="Cyclic nucleotide-binding" evidence="4">
    <location>
        <begin position="14"/>
        <end position="117"/>
    </location>
</feature>
<organism evidence="6 7">
    <name type="scientific">Parvularcula dongshanensis</name>
    <dbReference type="NCBI Taxonomy" id="1173995"/>
    <lineage>
        <taxon>Bacteria</taxon>
        <taxon>Pseudomonadati</taxon>
        <taxon>Pseudomonadota</taxon>
        <taxon>Alphaproteobacteria</taxon>
        <taxon>Parvularculales</taxon>
        <taxon>Parvularculaceae</taxon>
        <taxon>Parvularcula</taxon>
    </lineage>
</organism>
<dbReference type="InterPro" id="IPR014710">
    <property type="entry name" value="RmlC-like_jellyroll"/>
</dbReference>
<dbReference type="Proteomes" id="UP000563524">
    <property type="component" value="Unassembled WGS sequence"/>
</dbReference>
<dbReference type="PROSITE" id="PS51063">
    <property type="entry name" value="HTH_CRP_2"/>
    <property type="match status" value="1"/>
</dbReference>
<gene>
    <name evidence="6" type="ORF">GGQ59_002672</name>
</gene>
<dbReference type="Pfam" id="PF00027">
    <property type="entry name" value="cNMP_binding"/>
    <property type="match status" value="1"/>
</dbReference>
<dbReference type="PROSITE" id="PS50042">
    <property type="entry name" value="CNMP_BINDING_3"/>
    <property type="match status" value="1"/>
</dbReference>
<comment type="caution">
    <text evidence="6">The sequence shown here is derived from an EMBL/GenBank/DDBJ whole genome shotgun (WGS) entry which is preliminary data.</text>
</comment>
<dbReference type="RefSeq" id="WP_183819399.1">
    <property type="nucleotide sequence ID" value="NZ_JACHOB010000006.1"/>
</dbReference>
<dbReference type="EMBL" id="JACHOB010000006">
    <property type="protein sequence ID" value="MBB4660128.1"/>
    <property type="molecule type" value="Genomic_DNA"/>
</dbReference>
<keyword evidence="2" id="KW-0238">DNA-binding</keyword>
<name>A0A840I7P5_9PROT</name>
<evidence type="ECO:0000259" key="5">
    <source>
        <dbReference type="PROSITE" id="PS51063"/>
    </source>
</evidence>
<dbReference type="Pfam" id="PF13545">
    <property type="entry name" value="HTH_Crp_2"/>
    <property type="match status" value="1"/>
</dbReference>
<accession>A0A840I7P5</accession>
<evidence type="ECO:0000256" key="2">
    <source>
        <dbReference type="ARBA" id="ARBA00023125"/>
    </source>
</evidence>
<dbReference type="InterPro" id="IPR012318">
    <property type="entry name" value="HTH_CRP"/>
</dbReference>
<evidence type="ECO:0000256" key="3">
    <source>
        <dbReference type="ARBA" id="ARBA00023163"/>
    </source>
</evidence>
<dbReference type="InterPro" id="IPR018490">
    <property type="entry name" value="cNMP-bd_dom_sf"/>
</dbReference>
<reference evidence="6 7" key="1">
    <citation type="submission" date="2020-08" db="EMBL/GenBank/DDBJ databases">
        <title>Genomic Encyclopedia of Type Strains, Phase IV (KMG-IV): sequencing the most valuable type-strain genomes for metagenomic binning, comparative biology and taxonomic classification.</title>
        <authorList>
            <person name="Goeker M."/>
        </authorList>
    </citation>
    <scope>NUCLEOTIDE SEQUENCE [LARGE SCALE GENOMIC DNA]</scope>
    <source>
        <strain evidence="6 7">DSM 102850</strain>
    </source>
</reference>
<dbReference type="GO" id="GO:0003677">
    <property type="term" value="F:DNA binding"/>
    <property type="evidence" value="ECO:0007669"/>
    <property type="project" value="UniProtKB-KW"/>
</dbReference>
<dbReference type="CDD" id="cd00038">
    <property type="entry name" value="CAP_ED"/>
    <property type="match status" value="1"/>
</dbReference>
<keyword evidence="1" id="KW-0805">Transcription regulation</keyword>
<dbReference type="Gene3D" id="1.10.10.10">
    <property type="entry name" value="Winged helix-like DNA-binding domain superfamily/Winged helix DNA-binding domain"/>
    <property type="match status" value="1"/>
</dbReference>
<dbReference type="InterPro" id="IPR036390">
    <property type="entry name" value="WH_DNA-bd_sf"/>
</dbReference>
<dbReference type="InterPro" id="IPR036388">
    <property type="entry name" value="WH-like_DNA-bd_sf"/>
</dbReference>
<keyword evidence="3" id="KW-0804">Transcription</keyword>
<sequence length="258" mass="28626">MPYDAEPLRRRLNVFETISDEAKRALMDVLGPTSNVRKGDQLRQVGGPAVEFWIVEQGWFFDCSTLGDGGRQVYTVYQPGDVMGLQDLGWEVAVCDTVAATDGVIVRIGKDDFSTVVAQHPALAAYFLTYGIYDHTRMIDRLRVVGRMEAVKRVGHFLLQCFSDQADPDGLPRAGRFHLPLDQSVIGDAVGLTNISVSRMMSELEKQGLIDRSGRSVHVPDVPALASFSEFTERRRAVPLSWMLAGMPEADPNRRPDS</sequence>
<evidence type="ECO:0000313" key="7">
    <source>
        <dbReference type="Proteomes" id="UP000563524"/>
    </source>
</evidence>
<evidence type="ECO:0000313" key="6">
    <source>
        <dbReference type="EMBL" id="MBB4660128.1"/>
    </source>
</evidence>
<dbReference type="SUPFAM" id="SSF46785">
    <property type="entry name" value="Winged helix' DNA-binding domain"/>
    <property type="match status" value="1"/>
</dbReference>
<evidence type="ECO:0000259" key="4">
    <source>
        <dbReference type="PROSITE" id="PS50042"/>
    </source>
</evidence>
<protein>
    <submittedName>
        <fullName evidence="6">CRP-like cAMP-binding protein</fullName>
    </submittedName>
</protein>
<dbReference type="Gene3D" id="2.60.120.10">
    <property type="entry name" value="Jelly Rolls"/>
    <property type="match status" value="1"/>
</dbReference>
<feature type="domain" description="HTH crp-type" evidence="5">
    <location>
        <begin position="148"/>
        <end position="223"/>
    </location>
</feature>